<feature type="transmembrane region" description="Helical" evidence="1">
    <location>
        <begin position="75"/>
        <end position="102"/>
    </location>
</feature>
<protein>
    <submittedName>
        <fullName evidence="2">Uncharacterized protein</fullName>
    </submittedName>
</protein>
<proteinExistence type="predicted"/>
<organism evidence="2 3">
    <name type="scientific">Cellulophaga baltica 18</name>
    <dbReference type="NCBI Taxonomy" id="1348584"/>
    <lineage>
        <taxon>Bacteria</taxon>
        <taxon>Pseudomonadati</taxon>
        <taxon>Bacteroidota</taxon>
        <taxon>Flavobacteriia</taxon>
        <taxon>Flavobacteriales</taxon>
        <taxon>Flavobacteriaceae</taxon>
        <taxon>Cellulophaga</taxon>
    </lineage>
</organism>
<evidence type="ECO:0000256" key="1">
    <source>
        <dbReference type="SAM" id="Phobius"/>
    </source>
</evidence>
<dbReference type="KEGG" id="cbat:M666_13170"/>
<gene>
    <name evidence="2" type="ORF">M666_13170</name>
</gene>
<name>A0AAU8RGK6_9FLAO</name>
<feature type="transmembrane region" description="Helical" evidence="1">
    <location>
        <begin position="114"/>
        <end position="138"/>
    </location>
</feature>
<sequence length="144" mass="16764">MVYFKKNSTVPIMKQLFKKTIWLLLYLAFNSMLFFIELFFLFKKNNSDYSNPSGSNSLDDFLAFSSATFNFLGELAIVGFSFVATSIALIAFLLFIPLQIYFIKPKYNDSNHKFLYSLLASFAMVLLLKLLMYVWMIIDLNYSQ</sequence>
<dbReference type="AlphaFoldDB" id="A0AAU8RGK6"/>
<evidence type="ECO:0000313" key="2">
    <source>
        <dbReference type="EMBL" id="AIZ42446.1"/>
    </source>
</evidence>
<feature type="transmembrane region" description="Helical" evidence="1">
    <location>
        <begin position="21"/>
        <end position="42"/>
    </location>
</feature>
<keyword evidence="1" id="KW-0812">Transmembrane</keyword>
<accession>A0AAU8RGK6</accession>
<reference evidence="2 3" key="1">
    <citation type="journal article" date="2014" name="Environ. Microbiol.">
        <title>Contrasting genomic patterns and infection strategies of two co-existing Bacteroidetes podovirus genera.</title>
        <authorList>
            <person name="Holmfeldt K."/>
            <person name="Howard-Varona C."/>
            <person name="Solonenko N."/>
            <person name="Sullivan M.B."/>
        </authorList>
    </citation>
    <scope>NUCLEOTIDE SEQUENCE [LARGE SCALE GENOMIC DNA]</scope>
    <source>
        <strain evidence="2 3">18</strain>
    </source>
</reference>
<dbReference type="Proteomes" id="UP000030786">
    <property type="component" value="Chromosome"/>
</dbReference>
<keyword evidence="1" id="KW-0472">Membrane</keyword>
<dbReference type="EMBL" id="CP009976">
    <property type="protein sequence ID" value="AIZ42446.1"/>
    <property type="molecule type" value="Genomic_DNA"/>
</dbReference>
<evidence type="ECO:0000313" key="3">
    <source>
        <dbReference type="Proteomes" id="UP000030786"/>
    </source>
</evidence>
<keyword evidence="1" id="KW-1133">Transmembrane helix</keyword>